<keyword evidence="14" id="KW-1185">Reference proteome</keyword>
<reference evidence="13" key="1">
    <citation type="submission" date="2021-11" db="EMBL/GenBank/DDBJ databases">
        <title>Halomonas sp., isolated from a coastal aquaculture zone in Dongshan Bay.</title>
        <authorList>
            <person name="Lin W."/>
        </authorList>
    </citation>
    <scope>NUCLEOTIDE SEQUENCE</scope>
    <source>
        <strain evidence="13">Yzlin-01</strain>
    </source>
</reference>
<dbReference type="Pfam" id="PF02537">
    <property type="entry name" value="CRCB"/>
    <property type="match status" value="1"/>
</dbReference>
<comment type="similarity">
    <text evidence="10 12">Belongs to the fluoride channel Fluc/FEX (TC 1.A.43) family.</text>
</comment>
<keyword evidence="8 12" id="KW-0472">Membrane</keyword>
<dbReference type="Proteomes" id="UP001165542">
    <property type="component" value="Unassembled WGS sequence"/>
</dbReference>
<keyword evidence="4 12" id="KW-0812">Transmembrane</keyword>
<evidence type="ECO:0000256" key="5">
    <source>
        <dbReference type="ARBA" id="ARBA00022989"/>
    </source>
</evidence>
<keyword evidence="5 12" id="KW-1133">Transmembrane helix</keyword>
<dbReference type="EMBL" id="JAJISC010000004">
    <property type="protein sequence ID" value="MCS2609740.1"/>
    <property type="molecule type" value="Genomic_DNA"/>
</dbReference>
<feature type="transmembrane region" description="Helical" evidence="12">
    <location>
        <begin position="12"/>
        <end position="32"/>
    </location>
</feature>
<feature type="transmembrane region" description="Helical" evidence="12">
    <location>
        <begin position="109"/>
        <end position="130"/>
    </location>
</feature>
<proteinExistence type="inferred from homology"/>
<feature type="binding site" evidence="12">
    <location>
        <position position="87"/>
    </location>
    <ligand>
        <name>Na(+)</name>
        <dbReference type="ChEBI" id="CHEBI:29101"/>
        <note>structural</note>
    </ligand>
</feature>
<keyword evidence="2 12" id="KW-1003">Cell membrane</keyword>
<gene>
    <name evidence="12" type="primary">fluC</name>
    <name evidence="12" type="synonym">crcB</name>
    <name evidence="13" type="ORF">LLY24_10475</name>
</gene>
<evidence type="ECO:0000256" key="6">
    <source>
        <dbReference type="ARBA" id="ARBA00023053"/>
    </source>
</evidence>
<evidence type="ECO:0000256" key="12">
    <source>
        <dbReference type="HAMAP-Rule" id="MF_00454"/>
    </source>
</evidence>
<evidence type="ECO:0000256" key="8">
    <source>
        <dbReference type="ARBA" id="ARBA00023136"/>
    </source>
</evidence>
<evidence type="ECO:0000256" key="2">
    <source>
        <dbReference type="ARBA" id="ARBA00022475"/>
    </source>
</evidence>
<feature type="binding site" evidence="12">
    <location>
        <position position="90"/>
    </location>
    <ligand>
        <name>Na(+)</name>
        <dbReference type="ChEBI" id="CHEBI:29101"/>
        <note>structural</note>
    </ligand>
</feature>
<evidence type="ECO:0000256" key="7">
    <source>
        <dbReference type="ARBA" id="ARBA00023065"/>
    </source>
</evidence>
<comment type="catalytic activity">
    <reaction evidence="11">
        <text>fluoride(in) = fluoride(out)</text>
        <dbReference type="Rhea" id="RHEA:76159"/>
        <dbReference type="ChEBI" id="CHEBI:17051"/>
    </reaction>
    <physiologicalReaction direction="left-to-right" evidence="11">
        <dbReference type="Rhea" id="RHEA:76160"/>
    </physiologicalReaction>
</comment>
<evidence type="ECO:0000256" key="11">
    <source>
        <dbReference type="ARBA" id="ARBA00035585"/>
    </source>
</evidence>
<evidence type="ECO:0000313" key="14">
    <source>
        <dbReference type="Proteomes" id="UP001165542"/>
    </source>
</evidence>
<keyword evidence="7 12" id="KW-0406">Ion transport</keyword>
<organism evidence="13 14">
    <name type="scientific">Halomonas dongshanensis</name>
    <dbReference type="NCBI Taxonomy" id="2890835"/>
    <lineage>
        <taxon>Bacteria</taxon>
        <taxon>Pseudomonadati</taxon>
        <taxon>Pseudomonadota</taxon>
        <taxon>Gammaproteobacteria</taxon>
        <taxon>Oceanospirillales</taxon>
        <taxon>Halomonadaceae</taxon>
        <taxon>Halomonas</taxon>
    </lineage>
</organism>
<keyword evidence="12" id="KW-0479">Metal-binding</keyword>
<keyword evidence="6 12" id="KW-0915">Sodium</keyword>
<accession>A0ABT2EF56</accession>
<evidence type="ECO:0000256" key="4">
    <source>
        <dbReference type="ARBA" id="ARBA00022692"/>
    </source>
</evidence>
<evidence type="ECO:0000256" key="10">
    <source>
        <dbReference type="ARBA" id="ARBA00035120"/>
    </source>
</evidence>
<dbReference type="HAMAP" id="MF_00454">
    <property type="entry name" value="FluC"/>
    <property type="match status" value="1"/>
</dbReference>
<protein>
    <recommendedName>
        <fullName evidence="12">Fluoride-specific ion channel FluC</fullName>
    </recommendedName>
</protein>
<keyword evidence="3" id="KW-0997">Cell inner membrane</keyword>
<evidence type="ECO:0000256" key="9">
    <source>
        <dbReference type="ARBA" id="ARBA00023303"/>
    </source>
</evidence>
<dbReference type="PANTHER" id="PTHR28259:SF1">
    <property type="entry name" value="FLUORIDE EXPORT PROTEIN 1-RELATED"/>
    <property type="match status" value="1"/>
</dbReference>
<sequence length="136" mass="14397">MKGVNRALGGQLNHYAAVAAGSALGSVLRYGVSLACLAFVGSGFPWATLGVNLLGSWLIAWWATRASATPGGFIQRWQSFVVAGFCGGFTTFSLFSLESLTLLQTHAPLTALAYFLLTPPLWLAFAAWGAQVARRS</sequence>
<feature type="transmembrane region" description="Helical" evidence="12">
    <location>
        <begin position="76"/>
        <end position="97"/>
    </location>
</feature>
<feature type="transmembrane region" description="Helical" evidence="12">
    <location>
        <begin position="44"/>
        <end position="64"/>
    </location>
</feature>
<keyword evidence="12" id="KW-0813">Transport</keyword>
<dbReference type="RefSeq" id="WP_259036239.1">
    <property type="nucleotide sequence ID" value="NZ_JAJISC010000004.1"/>
</dbReference>
<comment type="subcellular location">
    <subcellularLocation>
        <location evidence="1 12">Cell membrane</location>
        <topology evidence="1 12">Multi-pass membrane protein</topology>
    </subcellularLocation>
</comment>
<evidence type="ECO:0000256" key="1">
    <source>
        <dbReference type="ARBA" id="ARBA00004651"/>
    </source>
</evidence>
<evidence type="ECO:0000256" key="3">
    <source>
        <dbReference type="ARBA" id="ARBA00022519"/>
    </source>
</evidence>
<dbReference type="PANTHER" id="PTHR28259">
    <property type="entry name" value="FLUORIDE EXPORT PROTEIN 1-RELATED"/>
    <property type="match status" value="1"/>
</dbReference>
<comment type="activity regulation">
    <text evidence="12">Na(+) is not transported, but it plays an essential structural role and its presence is essential for fluoride channel function.</text>
</comment>
<comment type="function">
    <text evidence="12">Fluoride-specific ion channel. Important for reducing fluoride concentration in the cell, thus reducing its toxicity.</text>
</comment>
<keyword evidence="9 12" id="KW-0407">Ion channel</keyword>
<name>A0ABT2EF56_9GAMM</name>
<dbReference type="InterPro" id="IPR003691">
    <property type="entry name" value="FluC"/>
</dbReference>
<comment type="caution">
    <text evidence="13">The sequence shown here is derived from an EMBL/GenBank/DDBJ whole genome shotgun (WGS) entry which is preliminary data.</text>
</comment>
<evidence type="ECO:0000313" key="13">
    <source>
        <dbReference type="EMBL" id="MCS2609740.1"/>
    </source>
</evidence>